<dbReference type="AlphaFoldDB" id="A0A7W4UZ30"/>
<reference evidence="1 2" key="1">
    <citation type="submission" date="2020-08" db="EMBL/GenBank/DDBJ databases">
        <title>Sequencing the genomes of 1000 actinobacteria strains.</title>
        <authorList>
            <person name="Klenk H.-P."/>
        </authorList>
    </citation>
    <scope>NUCLEOTIDE SEQUENCE [LARGE SCALE GENOMIC DNA]</scope>
    <source>
        <strain evidence="1 2">DSM 20146</strain>
    </source>
</reference>
<gene>
    <name evidence="1" type="ORF">FHX33_003021</name>
</gene>
<accession>A0A7W4UZ30</accession>
<evidence type="ECO:0000313" key="1">
    <source>
        <dbReference type="EMBL" id="MBB2968251.1"/>
    </source>
</evidence>
<name>A0A7W4UZ30_LEIAQ</name>
<dbReference type="SUPFAM" id="SSF55961">
    <property type="entry name" value="Bet v1-like"/>
    <property type="match status" value="1"/>
</dbReference>
<dbReference type="InterPro" id="IPR019587">
    <property type="entry name" value="Polyketide_cyclase/dehydratase"/>
</dbReference>
<proteinExistence type="predicted"/>
<protein>
    <recommendedName>
        <fullName evidence="3">SRPBCC family protein</fullName>
    </recommendedName>
</protein>
<dbReference type="Pfam" id="PF10604">
    <property type="entry name" value="Polyketide_cyc2"/>
    <property type="match status" value="1"/>
</dbReference>
<organism evidence="1 2">
    <name type="scientific">Leifsonia aquatica</name>
    <name type="common">Corynebacterium aquaticum</name>
    <dbReference type="NCBI Taxonomy" id="144185"/>
    <lineage>
        <taxon>Bacteria</taxon>
        <taxon>Bacillati</taxon>
        <taxon>Actinomycetota</taxon>
        <taxon>Actinomycetes</taxon>
        <taxon>Micrococcales</taxon>
        <taxon>Microbacteriaceae</taxon>
        <taxon>Leifsonia</taxon>
    </lineage>
</organism>
<dbReference type="Gene3D" id="3.30.530.20">
    <property type="match status" value="1"/>
</dbReference>
<evidence type="ECO:0008006" key="3">
    <source>
        <dbReference type="Google" id="ProtNLM"/>
    </source>
</evidence>
<dbReference type="EMBL" id="JACHVP010000003">
    <property type="protein sequence ID" value="MBB2968251.1"/>
    <property type="molecule type" value="Genomic_DNA"/>
</dbReference>
<sequence length="130" mass="14243">MPTYTATRPLDGDADEYFDYIAEPENLPAYFPRMTEAHELPDGKVETTAHVDADQDGTDETVTSEAEFDVDRAAREVTWSAPGPHDYHGSLKLTDDGVELTIHTTSEFPGMQEALDGSLAAIAENLQKKA</sequence>
<dbReference type="Proteomes" id="UP000538196">
    <property type="component" value="Unassembled WGS sequence"/>
</dbReference>
<keyword evidence="2" id="KW-1185">Reference proteome</keyword>
<dbReference type="InterPro" id="IPR023393">
    <property type="entry name" value="START-like_dom_sf"/>
</dbReference>
<evidence type="ECO:0000313" key="2">
    <source>
        <dbReference type="Proteomes" id="UP000538196"/>
    </source>
</evidence>
<dbReference type="RefSeq" id="WP_021761643.1">
    <property type="nucleotide sequence ID" value="NZ_JACHVP010000003.1"/>
</dbReference>
<comment type="caution">
    <text evidence="1">The sequence shown here is derived from an EMBL/GenBank/DDBJ whole genome shotgun (WGS) entry which is preliminary data.</text>
</comment>